<keyword evidence="3" id="KW-1185">Reference proteome</keyword>
<evidence type="ECO:0000313" key="3">
    <source>
        <dbReference type="Proteomes" id="UP001628179"/>
    </source>
</evidence>
<sequence>MASFNLFCNLPVELQLVIWALDVPNPEPEVCIVWPLGIDVYADEEPALPFIVDTAWPAVAHPENALFGRDLRHIAVEVMATYPQSELAELIRQRARWVEVCKDRLLGGDELEDDAAPEPRRIPVTDRKNPEEYRVLDDDSGWYSTEEFKLTLQGGYTMELGMIPPGPYY</sequence>
<gene>
    <name evidence="2" type="ORF">MFIFM68171_00157</name>
</gene>
<feature type="chain" id="PRO_5047126430" evidence="1">
    <location>
        <begin position="21"/>
        <end position="169"/>
    </location>
</feature>
<protein>
    <submittedName>
        <fullName evidence="2">Uncharacterized protein</fullName>
    </submittedName>
</protein>
<proteinExistence type="predicted"/>
<dbReference type="Proteomes" id="UP001628179">
    <property type="component" value="Unassembled WGS sequence"/>
</dbReference>
<organism evidence="2 3">
    <name type="scientific">Madurella fahalii</name>
    <dbReference type="NCBI Taxonomy" id="1157608"/>
    <lineage>
        <taxon>Eukaryota</taxon>
        <taxon>Fungi</taxon>
        <taxon>Dikarya</taxon>
        <taxon>Ascomycota</taxon>
        <taxon>Pezizomycotina</taxon>
        <taxon>Sordariomycetes</taxon>
        <taxon>Sordariomycetidae</taxon>
        <taxon>Sordariales</taxon>
        <taxon>Sordariales incertae sedis</taxon>
        <taxon>Madurella</taxon>
    </lineage>
</organism>
<reference evidence="2 3" key="1">
    <citation type="submission" date="2024-09" db="EMBL/GenBank/DDBJ databases">
        <title>Itraconazole resistance in Madurella fahalii resulting from another homologue of gene encoding cytochrome P450 14-alpha sterol demethylase (CYP51).</title>
        <authorList>
            <person name="Yoshioka I."/>
            <person name="Fahal A.H."/>
            <person name="Kaneko S."/>
            <person name="Yaguchi T."/>
        </authorList>
    </citation>
    <scope>NUCLEOTIDE SEQUENCE [LARGE SCALE GENOMIC DNA]</scope>
    <source>
        <strain evidence="2 3">IFM 68171</strain>
    </source>
</reference>
<dbReference type="RefSeq" id="XP_070911680.1">
    <property type="nucleotide sequence ID" value="XM_071055579.1"/>
</dbReference>
<feature type="signal peptide" evidence="1">
    <location>
        <begin position="1"/>
        <end position="20"/>
    </location>
</feature>
<dbReference type="GeneID" id="98170902"/>
<comment type="caution">
    <text evidence="2">The sequence shown here is derived from an EMBL/GenBank/DDBJ whole genome shotgun (WGS) entry which is preliminary data.</text>
</comment>
<keyword evidence="1" id="KW-0732">Signal</keyword>
<evidence type="ECO:0000313" key="2">
    <source>
        <dbReference type="EMBL" id="GAB1309947.1"/>
    </source>
</evidence>
<dbReference type="EMBL" id="BAAFSV010000001">
    <property type="protein sequence ID" value="GAB1309947.1"/>
    <property type="molecule type" value="Genomic_DNA"/>
</dbReference>
<accession>A0ABQ0FWR5</accession>
<name>A0ABQ0FWR5_9PEZI</name>
<evidence type="ECO:0000256" key="1">
    <source>
        <dbReference type="SAM" id="SignalP"/>
    </source>
</evidence>